<feature type="repeat" description="Lumazine-binding" evidence="10">
    <location>
        <begin position="1"/>
        <end position="94"/>
    </location>
</feature>
<dbReference type="PIRSF" id="PIRSF000498">
    <property type="entry name" value="Riboflavin_syn_A"/>
    <property type="match status" value="1"/>
</dbReference>
<dbReference type="PROSITE" id="PS51177">
    <property type="entry name" value="LUMAZINE_BIND"/>
    <property type="match status" value="2"/>
</dbReference>
<comment type="caution">
    <text evidence="12">The sequence shown here is derived from an EMBL/GenBank/DDBJ whole genome shotgun (WGS) entry which is preliminary data.</text>
</comment>
<dbReference type="FunFam" id="2.40.30.20:FF:000003">
    <property type="entry name" value="Riboflavin synthase, alpha subunit"/>
    <property type="match status" value="1"/>
</dbReference>
<feature type="domain" description="Lumazine-binding" evidence="11">
    <location>
        <begin position="1"/>
        <end position="94"/>
    </location>
</feature>
<proteinExistence type="predicted"/>
<evidence type="ECO:0000256" key="8">
    <source>
        <dbReference type="ARBA" id="ARBA00022737"/>
    </source>
</evidence>
<keyword evidence="8" id="KW-0677">Repeat</keyword>
<dbReference type="InterPro" id="IPR026017">
    <property type="entry name" value="Lumazine-bd_dom"/>
</dbReference>
<protein>
    <recommendedName>
        <fullName evidence="5 9">Riboflavin synthase</fullName>
        <ecNumber evidence="4 9">2.5.1.9</ecNumber>
    </recommendedName>
</protein>
<dbReference type="SUPFAM" id="SSF63380">
    <property type="entry name" value="Riboflavin synthase domain-like"/>
    <property type="match status" value="2"/>
</dbReference>
<keyword evidence="13" id="KW-1185">Reference proteome</keyword>
<feature type="repeat" description="Lumazine-binding" evidence="10">
    <location>
        <begin position="95"/>
        <end position="192"/>
    </location>
</feature>
<reference evidence="12" key="2">
    <citation type="submission" date="2020-09" db="EMBL/GenBank/DDBJ databases">
        <authorList>
            <person name="Sun Q."/>
            <person name="Ohkuma M."/>
        </authorList>
    </citation>
    <scope>NUCLEOTIDE SEQUENCE</scope>
    <source>
        <strain evidence="12">JCM 13919</strain>
    </source>
</reference>
<dbReference type="Proteomes" id="UP000630149">
    <property type="component" value="Unassembled WGS sequence"/>
</dbReference>
<dbReference type="PANTHER" id="PTHR21098:SF0">
    <property type="entry name" value="RIBOFLAVIN SYNTHASE"/>
    <property type="match status" value="1"/>
</dbReference>
<evidence type="ECO:0000256" key="2">
    <source>
        <dbReference type="ARBA" id="ARBA00002803"/>
    </source>
</evidence>
<evidence type="ECO:0000256" key="6">
    <source>
        <dbReference type="ARBA" id="ARBA00022619"/>
    </source>
</evidence>
<dbReference type="NCBIfam" id="TIGR00187">
    <property type="entry name" value="ribE"/>
    <property type="match status" value="1"/>
</dbReference>
<dbReference type="EMBL" id="BMOB01000001">
    <property type="protein sequence ID" value="GGI77609.1"/>
    <property type="molecule type" value="Genomic_DNA"/>
</dbReference>
<dbReference type="PANTHER" id="PTHR21098">
    <property type="entry name" value="RIBOFLAVIN SYNTHASE ALPHA CHAIN"/>
    <property type="match status" value="1"/>
</dbReference>
<dbReference type="EC" id="2.5.1.9" evidence="4 9"/>
<evidence type="ECO:0000256" key="4">
    <source>
        <dbReference type="ARBA" id="ARBA00012827"/>
    </source>
</evidence>
<gene>
    <name evidence="12" type="primary">ribE</name>
    <name evidence="12" type="ORF">GCM10007966_02870</name>
</gene>
<dbReference type="AlphaFoldDB" id="A0A917JPT1"/>
<comment type="catalytic activity">
    <reaction evidence="1">
        <text>2 6,7-dimethyl-8-(1-D-ribityl)lumazine + H(+) = 5-amino-6-(D-ribitylamino)uracil + riboflavin</text>
        <dbReference type="Rhea" id="RHEA:20772"/>
        <dbReference type="ChEBI" id="CHEBI:15378"/>
        <dbReference type="ChEBI" id="CHEBI:15934"/>
        <dbReference type="ChEBI" id="CHEBI:57986"/>
        <dbReference type="ChEBI" id="CHEBI:58201"/>
        <dbReference type="EC" id="2.5.1.9"/>
    </reaction>
</comment>
<reference evidence="12" key="1">
    <citation type="journal article" date="2014" name="Int. J. Syst. Evol. Microbiol.">
        <title>Complete genome sequence of Corynebacterium casei LMG S-19264T (=DSM 44701T), isolated from a smear-ripened cheese.</title>
        <authorList>
            <consortium name="US DOE Joint Genome Institute (JGI-PGF)"/>
            <person name="Walter F."/>
            <person name="Albersmeier A."/>
            <person name="Kalinowski J."/>
            <person name="Ruckert C."/>
        </authorList>
    </citation>
    <scope>NUCLEOTIDE SEQUENCE</scope>
    <source>
        <strain evidence="12">JCM 13919</strain>
    </source>
</reference>
<evidence type="ECO:0000256" key="9">
    <source>
        <dbReference type="NCBIfam" id="TIGR00187"/>
    </source>
</evidence>
<evidence type="ECO:0000256" key="3">
    <source>
        <dbReference type="ARBA" id="ARBA00004887"/>
    </source>
</evidence>
<keyword evidence="7" id="KW-0808">Transferase</keyword>
<dbReference type="GO" id="GO:0004746">
    <property type="term" value="F:riboflavin synthase activity"/>
    <property type="evidence" value="ECO:0007669"/>
    <property type="project" value="UniProtKB-UniRule"/>
</dbReference>
<accession>A0A917JPT1</accession>
<dbReference type="GO" id="GO:0009231">
    <property type="term" value="P:riboflavin biosynthetic process"/>
    <property type="evidence" value="ECO:0007669"/>
    <property type="project" value="UniProtKB-KW"/>
</dbReference>
<dbReference type="NCBIfam" id="NF009566">
    <property type="entry name" value="PRK13020.1"/>
    <property type="match status" value="1"/>
</dbReference>
<dbReference type="OrthoDB" id="9788537at2"/>
<comment type="pathway">
    <text evidence="3">Cofactor biosynthesis; riboflavin biosynthesis; riboflavin from 2-hydroxy-3-oxobutyl phosphate and 5-amino-6-(D-ribitylamino)uracil: step 2/2.</text>
</comment>
<dbReference type="InterPro" id="IPR017938">
    <property type="entry name" value="Riboflavin_synthase-like_b-brl"/>
</dbReference>
<organism evidence="12 13">
    <name type="scientific">Legionella impletisoli</name>
    <dbReference type="NCBI Taxonomy" id="343510"/>
    <lineage>
        <taxon>Bacteria</taxon>
        <taxon>Pseudomonadati</taxon>
        <taxon>Pseudomonadota</taxon>
        <taxon>Gammaproteobacteria</taxon>
        <taxon>Legionellales</taxon>
        <taxon>Legionellaceae</taxon>
        <taxon>Legionella</taxon>
    </lineage>
</organism>
<dbReference type="NCBIfam" id="NF006767">
    <property type="entry name" value="PRK09289.1"/>
    <property type="match status" value="1"/>
</dbReference>
<keyword evidence="6" id="KW-0686">Riboflavin biosynthesis</keyword>
<dbReference type="CDD" id="cd00402">
    <property type="entry name" value="Riboflavin_synthase_like"/>
    <property type="match status" value="1"/>
</dbReference>
<dbReference type="Pfam" id="PF00677">
    <property type="entry name" value="Lum_binding"/>
    <property type="match status" value="2"/>
</dbReference>
<dbReference type="InterPro" id="IPR001783">
    <property type="entry name" value="Lumazine-bd"/>
</dbReference>
<comment type="function">
    <text evidence="2">Catalyzes the dismutation of two molecules of 6,7-dimethyl-8-ribityllumazine, resulting in the formation of riboflavin and 5-amino-6-(D-ribitylamino)uracil.</text>
</comment>
<evidence type="ECO:0000259" key="11">
    <source>
        <dbReference type="PROSITE" id="PS51177"/>
    </source>
</evidence>
<feature type="domain" description="Lumazine-binding" evidence="11">
    <location>
        <begin position="95"/>
        <end position="192"/>
    </location>
</feature>
<evidence type="ECO:0000256" key="7">
    <source>
        <dbReference type="ARBA" id="ARBA00022679"/>
    </source>
</evidence>
<dbReference type="InterPro" id="IPR023366">
    <property type="entry name" value="ATP_synth_asu-like_sf"/>
</dbReference>
<name>A0A917JPT1_9GAMM</name>
<dbReference type="RefSeq" id="WP_131775524.1">
    <property type="nucleotide sequence ID" value="NZ_BMOB01000001.1"/>
</dbReference>
<evidence type="ECO:0000256" key="1">
    <source>
        <dbReference type="ARBA" id="ARBA00000968"/>
    </source>
</evidence>
<evidence type="ECO:0000313" key="13">
    <source>
        <dbReference type="Proteomes" id="UP000630149"/>
    </source>
</evidence>
<sequence length="207" mass="23037">MFTGLIERTGEVAESHVKDHGGQLTIQCSISSPELGESIAVNGVCLTLQSISLNRLSFDVSKETLRCTTLGVLRSGCLVNLERAMQLNTRYGGHYVTGHVDTTKVVRTMTKEGRYIELSIGEFTQDELNYLTHKGSITIDGVSLTINAVENDRIKLLLVPHTLLATNLKQRNIGDRVNVEFDYLAKMVSHQVERAIQYRLKSSETEL</sequence>
<dbReference type="Gene3D" id="2.40.30.20">
    <property type="match status" value="2"/>
</dbReference>
<evidence type="ECO:0000256" key="5">
    <source>
        <dbReference type="ARBA" id="ARBA00013950"/>
    </source>
</evidence>
<evidence type="ECO:0000256" key="10">
    <source>
        <dbReference type="PROSITE-ProRule" id="PRU00524"/>
    </source>
</evidence>
<evidence type="ECO:0000313" key="12">
    <source>
        <dbReference type="EMBL" id="GGI77609.1"/>
    </source>
</evidence>